<evidence type="ECO:0000256" key="1">
    <source>
        <dbReference type="SAM" id="MobiDB-lite"/>
    </source>
</evidence>
<evidence type="ECO:0000313" key="3">
    <source>
        <dbReference type="Proteomes" id="UP001292094"/>
    </source>
</evidence>
<dbReference type="AlphaFoldDB" id="A0AAE1P3B0"/>
<organism evidence="2 3">
    <name type="scientific">Petrolisthes manimaculis</name>
    <dbReference type="NCBI Taxonomy" id="1843537"/>
    <lineage>
        <taxon>Eukaryota</taxon>
        <taxon>Metazoa</taxon>
        <taxon>Ecdysozoa</taxon>
        <taxon>Arthropoda</taxon>
        <taxon>Crustacea</taxon>
        <taxon>Multicrustacea</taxon>
        <taxon>Malacostraca</taxon>
        <taxon>Eumalacostraca</taxon>
        <taxon>Eucarida</taxon>
        <taxon>Decapoda</taxon>
        <taxon>Pleocyemata</taxon>
        <taxon>Anomura</taxon>
        <taxon>Galatheoidea</taxon>
        <taxon>Porcellanidae</taxon>
        <taxon>Petrolisthes</taxon>
    </lineage>
</organism>
<gene>
    <name evidence="2" type="ORF">Pmani_027279</name>
</gene>
<reference evidence="2" key="1">
    <citation type="submission" date="2023-11" db="EMBL/GenBank/DDBJ databases">
        <title>Genome assemblies of two species of porcelain crab, Petrolisthes cinctipes and Petrolisthes manimaculis (Anomura: Porcellanidae).</title>
        <authorList>
            <person name="Angst P."/>
        </authorList>
    </citation>
    <scope>NUCLEOTIDE SEQUENCE</scope>
    <source>
        <strain evidence="2">PB745_02</strain>
        <tissue evidence="2">Gill</tissue>
    </source>
</reference>
<sequence>MQSICLSPLVIEVRGVTEVLPGTGKRKGTSVRDFPLIHLGRDAEPGTTPPTRGFPTRTRARRPGVALSASGGSPPTLVYQHFNSATNSLGRLGS</sequence>
<feature type="compositionally biased region" description="Low complexity" evidence="1">
    <location>
        <begin position="45"/>
        <end position="57"/>
    </location>
</feature>
<keyword evidence="3" id="KW-1185">Reference proteome</keyword>
<evidence type="ECO:0000313" key="2">
    <source>
        <dbReference type="EMBL" id="KAK4300496.1"/>
    </source>
</evidence>
<accession>A0AAE1P3B0</accession>
<feature type="region of interest" description="Disordered" evidence="1">
    <location>
        <begin position="39"/>
        <end position="75"/>
    </location>
</feature>
<dbReference type="Proteomes" id="UP001292094">
    <property type="component" value="Unassembled WGS sequence"/>
</dbReference>
<proteinExistence type="predicted"/>
<protein>
    <submittedName>
        <fullName evidence="2">Uncharacterized protein</fullName>
    </submittedName>
</protein>
<dbReference type="EMBL" id="JAWZYT010003042">
    <property type="protein sequence ID" value="KAK4300496.1"/>
    <property type="molecule type" value="Genomic_DNA"/>
</dbReference>
<name>A0AAE1P3B0_9EUCA</name>
<comment type="caution">
    <text evidence="2">The sequence shown here is derived from an EMBL/GenBank/DDBJ whole genome shotgun (WGS) entry which is preliminary data.</text>
</comment>